<evidence type="ECO:0000256" key="5">
    <source>
        <dbReference type="ARBA" id="ARBA00022618"/>
    </source>
</evidence>
<keyword evidence="5 10" id="KW-0132">Cell division</keyword>
<proteinExistence type="inferred from homology"/>
<organism evidence="14 15">
    <name type="scientific">Schaedlerella arabinosiphila</name>
    <dbReference type="NCBI Taxonomy" id="2044587"/>
    <lineage>
        <taxon>Bacteria</taxon>
        <taxon>Bacillati</taxon>
        <taxon>Bacillota</taxon>
        <taxon>Clostridia</taxon>
        <taxon>Lachnospirales</taxon>
        <taxon>Lachnospiraceae</taxon>
        <taxon>Schaedlerella</taxon>
    </lineage>
</organism>
<feature type="domain" description="ABC3 transporter permease C-terminal" evidence="12">
    <location>
        <begin position="193"/>
        <end position="313"/>
    </location>
</feature>
<keyword evidence="6 11" id="KW-0812">Transmembrane</keyword>
<feature type="domain" description="FtsX extracellular" evidence="13">
    <location>
        <begin position="59"/>
        <end position="137"/>
    </location>
</feature>
<keyword evidence="8 10" id="KW-0472">Membrane</keyword>
<evidence type="ECO:0000256" key="8">
    <source>
        <dbReference type="ARBA" id="ARBA00023136"/>
    </source>
</evidence>
<evidence type="ECO:0000256" key="6">
    <source>
        <dbReference type="ARBA" id="ARBA00022692"/>
    </source>
</evidence>
<gene>
    <name evidence="14" type="ORF">EBB54_17215</name>
</gene>
<evidence type="ECO:0000256" key="11">
    <source>
        <dbReference type="SAM" id="Phobius"/>
    </source>
</evidence>
<evidence type="ECO:0000256" key="1">
    <source>
        <dbReference type="ARBA" id="ARBA00004651"/>
    </source>
</evidence>
<evidence type="ECO:0000256" key="7">
    <source>
        <dbReference type="ARBA" id="ARBA00022989"/>
    </source>
</evidence>
<keyword evidence="4 10" id="KW-1003">Cell membrane</keyword>
<evidence type="ECO:0000256" key="10">
    <source>
        <dbReference type="PIRNR" id="PIRNR003097"/>
    </source>
</evidence>
<dbReference type="RefSeq" id="WP_125128314.1">
    <property type="nucleotide sequence ID" value="NZ_RHJS01000002.1"/>
</dbReference>
<comment type="function">
    <text evidence="10">Part of the ABC transporter FtsEX involved in asymmetric cellular division facilitating the initiation of sporulation.</text>
</comment>
<evidence type="ECO:0000259" key="12">
    <source>
        <dbReference type="Pfam" id="PF02687"/>
    </source>
</evidence>
<accession>A0A3R8KZ43</accession>
<dbReference type="GO" id="GO:0051301">
    <property type="term" value="P:cell division"/>
    <property type="evidence" value="ECO:0007669"/>
    <property type="project" value="UniProtKB-KW"/>
</dbReference>
<dbReference type="EMBL" id="RHJS01000002">
    <property type="protein sequence ID" value="RRK32905.1"/>
    <property type="molecule type" value="Genomic_DNA"/>
</dbReference>
<dbReference type="PANTHER" id="PTHR47755:SF1">
    <property type="entry name" value="CELL DIVISION PROTEIN FTSX"/>
    <property type="match status" value="1"/>
</dbReference>
<keyword evidence="9 10" id="KW-0131">Cell cycle</keyword>
<comment type="similarity">
    <text evidence="2 10">Belongs to the ABC-4 integral membrane protein family. FtsX subfamily.</text>
</comment>
<dbReference type="InterPro" id="IPR003838">
    <property type="entry name" value="ABC3_permease_C"/>
</dbReference>
<dbReference type="InterPro" id="IPR004513">
    <property type="entry name" value="FtsX"/>
</dbReference>
<protein>
    <recommendedName>
        <fullName evidence="3 10">Cell division protein FtsX</fullName>
    </recommendedName>
</protein>
<dbReference type="Pfam" id="PF02687">
    <property type="entry name" value="FtsX"/>
    <property type="match status" value="1"/>
</dbReference>
<dbReference type="GO" id="GO:0005886">
    <property type="term" value="C:plasma membrane"/>
    <property type="evidence" value="ECO:0007669"/>
    <property type="project" value="UniProtKB-SubCell"/>
</dbReference>
<evidence type="ECO:0000259" key="13">
    <source>
        <dbReference type="Pfam" id="PF18075"/>
    </source>
</evidence>
<feature type="transmembrane region" description="Helical" evidence="11">
    <location>
        <begin position="21"/>
        <end position="46"/>
    </location>
</feature>
<feature type="transmembrane region" description="Helical" evidence="11">
    <location>
        <begin position="186"/>
        <end position="216"/>
    </location>
</feature>
<feature type="transmembrane region" description="Helical" evidence="11">
    <location>
        <begin position="290"/>
        <end position="311"/>
    </location>
</feature>
<keyword evidence="15" id="KW-1185">Reference proteome</keyword>
<evidence type="ECO:0000313" key="15">
    <source>
        <dbReference type="Proteomes" id="UP000274920"/>
    </source>
</evidence>
<evidence type="ECO:0000313" key="14">
    <source>
        <dbReference type="EMBL" id="RRK32905.1"/>
    </source>
</evidence>
<evidence type="ECO:0000256" key="3">
    <source>
        <dbReference type="ARBA" id="ARBA00021907"/>
    </source>
</evidence>
<reference evidence="14" key="1">
    <citation type="submission" date="2018-10" db="EMBL/GenBank/DDBJ databases">
        <title>Schaedlerella arabinophila gen. nov. sp. nov., isolated from the mouse intestinal tract and comparative analysis with the genome of the closely related altered Schaedler flora strain ASF502.</title>
        <authorList>
            <person name="Miyake S."/>
            <person name="Soh M."/>
            <person name="Seedorf H."/>
        </authorList>
    </citation>
    <scope>NUCLEOTIDE SEQUENCE [LARGE SCALE GENOMIC DNA]</scope>
    <source>
        <strain evidence="14">DSM 106076</strain>
    </source>
</reference>
<dbReference type="Proteomes" id="UP000274920">
    <property type="component" value="Unassembled WGS sequence"/>
</dbReference>
<evidence type="ECO:0000256" key="4">
    <source>
        <dbReference type="ARBA" id="ARBA00022475"/>
    </source>
</evidence>
<evidence type="ECO:0000256" key="9">
    <source>
        <dbReference type="ARBA" id="ARBA00023306"/>
    </source>
</evidence>
<keyword evidence="7 11" id="KW-1133">Transmembrane helix</keyword>
<evidence type="ECO:0000256" key="2">
    <source>
        <dbReference type="ARBA" id="ARBA00007379"/>
    </source>
</evidence>
<dbReference type="InterPro" id="IPR040690">
    <property type="entry name" value="FtsX_ECD"/>
</dbReference>
<feature type="transmembrane region" description="Helical" evidence="11">
    <location>
        <begin position="237"/>
        <end position="261"/>
    </location>
</feature>
<dbReference type="PROSITE" id="PS51257">
    <property type="entry name" value="PROKAR_LIPOPROTEIN"/>
    <property type="match status" value="1"/>
</dbReference>
<dbReference type="Gene3D" id="3.30.70.3040">
    <property type="match status" value="1"/>
</dbReference>
<dbReference type="PIRSF" id="PIRSF003097">
    <property type="entry name" value="FtsX"/>
    <property type="match status" value="1"/>
</dbReference>
<sequence>MRISTIGYVIKQGFKNIGRNMMFSLASIATMSACIFLFGLFFSILFNFQYIIKSAEEGVAITVFFEDGITQAQIDNIGQALRGRDDVSDVKYVSADDAWEEFRSKYFGENEELADGFRNDNPLANSSNYEVYMKTLDDDVDISLMGGKSLSTTQQDLVRFAGSLDGVRSVKKSDLVANMLSSVNVLVAYISVAIILILFGVSIFLISNTVAMGITVRKEEIAIMKYIGAKDFVVRSPFVIEGLIIGLVGAVLPLALLYVLYGKAVAYIMEKFSILTNIIDFLPVLRVYHYLLPIGLGLGVGIGFLGSYFTVRKHLKV</sequence>
<name>A0A3R8KZ43_9FIRM</name>
<dbReference type="Pfam" id="PF18075">
    <property type="entry name" value="FtsX_ECD"/>
    <property type="match status" value="1"/>
</dbReference>
<comment type="subcellular location">
    <subcellularLocation>
        <location evidence="1">Cell membrane</location>
        <topology evidence="1">Multi-pass membrane protein</topology>
    </subcellularLocation>
</comment>
<dbReference type="PANTHER" id="PTHR47755">
    <property type="entry name" value="CELL DIVISION PROTEIN FTSX"/>
    <property type="match status" value="1"/>
</dbReference>
<comment type="caution">
    <text evidence="14">The sequence shown here is derived from an EMBL/GenBank/DDBJ whole genome shotgun (WGS) entry which is preliminary data.</text>
</comment>
<dbReference type="AlphaFoldDB" id="A0A3R8KZ43"/>